<evidence type="ECO:0000313" key="1">
    <source>
        <dbReference type="EMBL" id="CBY16076.1"/>
    </source>
</evidence>
<dbReference type="InParanoid" id="E4Y2I6"/>
<feature type="non-terminal residue" evidence="1">
    <location>
        <position position="1"/>
    </location>
</feature>
<accession>E4Y2I6</accession>
<protein>
    <submittedName>
        <fullName evidence="1">Uncharacterized protein</fullName>
    </submittedName>
</protein>
<evidence type="ECO:0000313" key="2">
    <source>
        <dbReference type="Proteomes" id="UP000001307"/>
    </source>
</evidence>
<keyword evidence="2" id="KW-1185">Reference proteome</keyword>
<dbReference type="Proteomes" id="UP000001307">
    <property type="component" value="Unassembled WGS sequence"/>
</dbReference>
<reference evidence="1" key="1">
    <citation type="journal article" date="2010" name="Science">
        <title>Plasticity of animal genome architecture unmasked by rapid evolution of a pelagic tunicate.</title>
        <authorList>
            <person name="Denoeud F."/>
            <person name="Henriet S."/>
            <person name="Mungpakdee S."/>
            <person name="Aury J.M."/>
            <person name="Da Silva C."/>
            <person name="Brinkmann H."/>
            <person name="Mikhaleva J."/>
            <person name="Olsen L.C."/>
            <person name="Jubin C."/>
            <person name="Canestro C."/>
            <person name="Bouquet J.M."/>
            <person name="Danks G."/>
            <person name="Poulain J."/>
            <person name="Campsteijn C."/>
            <person name="Adamski M."/>
            <person name="Cross I."/>
            <person name="Yadetie F."/>
            <person name="Muffato M."/>
            <person name="Louis A."/>
            <person name="Butcher S."/>
            <person name="Tsagkogeorga G."/>
            <person name="Konrad A."/>
            <person name="Singh S."/>
            <person name="Jensen M.F."/>
            <person name="Cong E.H."/>
            <person name="Eikeseth-Otteraa H."/>
            <person name="Noel B."/>
            <person name="Anthouard V."/>
            <person name="Porcel B.M."/>
            <person name="Kachouri-Lafond R."/>
            <person name="Nishino A."/>
            <person name="Ugolini M."/>
            <person name="Chourrout P."/>
            <person name="Nishida H."/>
            <person name="Aasland R."/>
            <person name="Huzurbazar S."/>
            <person name="Westhof E."/>
            <person name="Delsuc F."/>
            <person name="Lehrach H."/>
            <person name="Reinhardt R."/>
            <person name="Weissenbach J."/>
            <person name="Roy S.W."/>
            <person name="Artiguenave F."/>
            <person name="Postlethwait J.H."/>
            <person name="Manak J.R."/>
            <person name="Thompson E.M."/>
            <person name="Jaillon O."/>
            <person name="Du Pasquier L."/>
            <person name="Boudinot P."/>
            <person name="Liberles D.A."/>
            <person name="Volff J.N."/>
            <person name="Philippe H."/>
            <person name="Lenhard B."/>
            <person name="Roest Crollius H."/>
            <person name="Wincker P."/>
            <person name="Chourrout D."/>
        </authorList>
    </citation>
    <scope>NUCLEOTIDE SEQUENCE [LARGE SCALE GENOMIC DNA]</scope>
</reference>
<sequence>CFDNLNIFNAAIRSEIFNAENGNMDLDQFNKIGFCDPPTIWCFQNRCDICCKNRRAEAFVGQQVEAYVNPEADQNEVVEFTHYNSGSKTRELCQMSGREFIDFLKVYMFKGSGPKPGSHLYKIQYANKDCFNQISMLEEGEILCWFDHANGKF</sequence>
<organism evidence="1">
    <name type="scientific">Oikopleura dioica</name>
    <name type="common">Tunicate</name>
    <dbReference type="NCBI Taxonomy" id="34765"/>
    <lineage>
        <taxon>Eukaryota</taxon>
        <taxon>Metazoa</taxon>
        <taxon>Chordata</taxon>
        <taxon>Tunicata</taxon>
        <taxon>Appendicularia</taxon>
        <taxon>Copelata</taxon>
        <taxon>Oikopleuridae</taxon>
        <taxon>Oikopleura</taxon>
    </lineage>
</organism>
<gene>
    <name evidence="1" type="ORF">GSOID_T00016386001</name>
</gene>
<name>E4Y2I6_OIKDI</name>
<dbReference type="EMBL" id="FN653862">
    <property type="protein sequence ID" value="CBY16076.1"/>
    <property type="molecule type" value="Genomic_DNA"/>
</dbReference>
<proteinExistence type="predicted"/>
<dbReference type="AlphaFoldDB" id="E4Y2I6"/>